<dbReference type="InterPro" id="IPR053098">
    <property type="entry name" value="Petuviruses_polyprotein"/>
</dbReference>
<dbReference type="Proteomes" id="UP000326396">
    <property type="component" value="Linkage Group LG4"/>
</dbReference>
<proteinExistence type="predicted"/>
<evidence type="ECO:0008006" key="3">
    <source>
        <dbReference type="Google" id="ProtNLM"/>
    </source>
</evidence>
<dbReference type="AlphaFoldDB" id="A0A5N6N267"/>
<dbReference type="OrthoDB" id="1717943at2759"/>
<dbReference type="PANTHER" id="PTHR48435">
    <property type="entry name" value="POLYPROTEIN"/>
    <property type="match status" value="1"/>
</dbReference>
<reference evidence="1 2" key="1">
    <citation type="submission" date="2019-05" db="EMBL/GenBank/DDBJ databases">
        <title>Mikania micrantha, genome provides insights into the molecular mechanism of rapid growth.</title>
        <authorList>
            <person name="Liu B."/>
        </authorList>
    </citation>
    <scope>NUCLEOTIDE SEQUENCE [LARGE SCALE GENOMIC DNA]</scope>
    <source>
        <strain evidence="1">NLD-2019</strain>
        <tissue evidence="1">Leaf</tissue>
    </source>
</reference>
<accession>A0A5N6N267</accession>
<name>A0A5N6N267_9ASTR</name>
<dbReference type="InterPro" id="IPR028919">
    <property type="entry name" value="Viral_movement"/>
</dbReference>
<organism evidence="1 2">
    <name type="scientific">Mikania micrantha</name>
    <name type="common">bitter vine</name>
    <dbReference type="NCBI Taxonomy" id="192012"/>
    <lineage>
        <taxon>Eukaryota</taxon>
        <taxon>Viridiplantae</taxon>
        <taxon>Streptophyta</taxon>
        <taxon>Embryophyta</taxon>
        <taxon>Tracheophyta</taxon>
        <taxon>Spermatophyta</taxon>
        <taxon>Magnoliopsida</taxon>
        <taxon>eudicotyledons</taxon>
        <taxon>Gunneridae</taxon>
        <taxon>Pentapetalae</taxon>
        <taxon>asterids</taxon>
        <taxon>campanulids</taxon>
        <taxon>Asterales</taxon>
        <taxon>Asteraceae</taxon>
        <taxon>Asteroideae</taxon>
        <taxon>Heliantheae alliance</taxon>
        <taxon>Eupatorieae</taxon>
        <taxon>Mikania</taxon>
    </lineage>
</organism>
<protein>
    <recommendedName>
        <fullName evidence="3">Movement protein</fullName>
    </recommendedName>
</protein>
<sequence>MYPDSRLSRSLSNIRNTTSSQIDQLYEVSYVPEDSKIPITNMPLVNPYNVFSKASTSFPRKVRKLIGSSTDPYVKELVQTSKFDSHQLPTTNSQHLVTLSVPPDLPRFCQTQGYTHIHFGAIRLVLTFHGRKGLPAFSRIALVDTRFVEYQHACIGTIQTRLNAGTIFITFYPNFNMPLNDPSLLTALKAQIQIGGTPQVNTFQATFHYQMAYHVQNHSEELVKLLPEKWITNYEKIHQTPDQTTTAPEFVCHQNGLVEVKFSPQDRQGIFPTFNMIQPIEDPKPIRHCSYDVCNCDECLEEAYKVEYDEDLPKRKKGSQNKLMKRFENGDPNIGLLGESSGKFDY</sequence>
<dbReference type="Pfam" id="PF01107">
    <property type="entry name" value="MP"/>
    <property type="match status" value="1"/>
</dbReference>
<evidence type="ECO:0000313" key="1">
    <source>
        <dbReference type="EMBL" id="KAD4180387.1"/>
    </source>
</evidence>
<keyword evidence="2" id="KW-1185">Reference proteome</keyword>
<evidence type="ECO:0000313" key="2">
    <source>
        <dbReference type="Proteomes" id="UP000326396"/>
    </source>
</evidence>
<comment type="caution">
    <text evidence="1">The sequence shown here is derived from an EMBL/GenBank/DDBJ whole genome shotgun (WGS) entry which is preliminary data.</text>
</comment>
<gene>
    <name evidence="1" type="ORF">E3N88_28978</name>
</gene>
<dbReference type="PANTHER" id="PTHR48435:SF1">
    <property type="entry name" value="POLYPROTEIN"/>
    <property type="match status" value="1"/>
</dbReference>
<dbReference type="EMBL" id="SZYD01000014">
    <property type="protein sequence ID" value="KAD4180387.1"/>
    <property type="molecule type" value="Genomic_DNA"/>
</dbReference>